<dbReference type="Proteomes" id="UP000818603">
    <property type="component" value="Unassembled WGS sequence"/>
</dbReference>
<dbReference type="RefSeq" id="WP_155139228.1">
    <property type="nucleotide sequence ID" value="NZ_BMGZ01000001.1"/>
</dbReference>
<comment type="similarity">
    <text evidence="2">Belongs to the bacterial solute-binding protein 2 family.</text>
</comment>
<dbReference type="Pfam" id="PF13407">
    <property type="entry name" value="Peripla_BP_4"/>
    <property type="match status" value="1"/>
</dbReference>
<evidence type="ECO:0000313" key="6">
    <source>
        <dbReference type="EMBL" id="NHK27902.1"/>
    </source>
</evidence>
<dbReference type="GO" id="GO:0030246">
    <property type="term" value="F:carbohydrate binding"/>
    <property type="evidence" value="ECO:0007669"/>
    <property type="project" value="UniProtKB-ARBA"/>
</dbReference>
<evidence type="ECO:0000256" key="2">
    <source>
        <dbReference type="ARBA" id="ARBA00007639"/>
    </source>
</evidence>
<evidence type="ECO:0000313" key="8">
    <source>
        <dbReference type="Proteomes" id="UP000818603"/>
    </source>
</evidence>
<dbReference type="EMBL" id="VCJR02000001">
    <property type="protein sequence ID" value="NHK27902.1"/>
    <property type="molecule type" value="Genomic_DNA"/>
</dbReference>
<feature type="domain" description="Periplasmic binding protein" evidence="4">
    <location>
        <begin position="53"/>
        <end position="301"/>
    </location>
</feature>
<dbReference type="CDD" id="cd06324">
    <property type="entry name" value="PBP1_ABC_sugar_binding-like"/>
    <property type="match status" value="1"/>
</dbReference>
<keyword evidence="3" id="KW-0732">Signal</keyword>
<dbReference type="EMBL" id="BMGZ01000001">
    <property type="protein sequence ID" value="GGH96855.1"/>
    <property type="molecule type" value="Genomic_DNA"/>
</dbReference>
<name>A0A8J3EUD4_9PROT</name>
<evidence type="ECO:0000256" key="1">
    <source>
        <dbReference type="ARBA" id="ARBA00004196"/>
    </source>
</evidence>
<evidence type="ECO:0000313" key="7">
    <source>
        <dbReference type="Proteomes" id="UP000621856"/>
    </source>
</evidence>
<dbReference type="GO" id="GO:0030313">
    <property type="term" value="C:cell envelope"/>
    <property type="evidence" value="ECO:0007669"/>
    <property type="project" value="UniProtKB-SubCell"/>
</dbReference>
<reference evidence="6 8" key="2">
    <citation type="submission" date="2020-02" db="EMBL/GenBank/DDBJ databases">
        <title>Genome sequence of Parvularcula flava strain NH6-79.</title>
        <authorList>
            <person name="Abdul Karim M.H."/>
            <person name="Lam M.Q."/>
            <person name="Chen S.J."/>
            <person name="Yahya A."/>
            <person name="Shahir S."/>
            <person name="Shamsir M.S."/>
            <person name="Chong C.S."/>
        </authorList>
    </citation>
    <scope>NUCLEOTIDE SEQUENCE [LARGE SCALE GENOMIC DNA]</scope>
    <source>
        <strain evidence="6 8">NH6-79</strain>
    </source>
</reference>
<dbReference type="InterPro" id="IPR025997">
    <property type="entry name" value="SBP_2_dom"/>
</dbReference>
<gene>
    <name evidence="6" type="ORF">FF098_008310</name>
    <name evidence="5" type="ORF">GCM10011355_16740</name>
</gene>
<accession>A0A8J3EUD4</accession>
<dbReference type="PANTHER" id="PTHR46847:SF2">
    <property type="entry name" value="ABC TRANSPORTER SUGAR-BINDING PROTEIN"/>
    <property type="match status" value="1"/>
</dbReference>
<sequence length="382" mass="42304">MIKKNHIAGLIVVLLAVLGAGGGQSVAQTKYGLTAPASRPTVVFFYAGREPADMWTQIIVDVARAAAEDLQIDFELIYSGSSRKEIFDAISARVEQRDKPDYALIVNYRMGAEQALQYLDEHGVKSFLFNADLTEEGEALIGGPRETLPNWIGRLIPDDERAGYDLAKYLIAEAQRQKPGKTLRMIGISGSYASTAAVKRVEGLKRAVAESENVELAQVVTARWTPSIARQKYSLLKNRYGDFDIVWVANDSMALAILEEIDPQTEQVLVGGMDWTPEALDALNEGRMSASMGGHILDMGFSLAIVKRYDEGCDYASTGKDPSLDSVLSIMTPEKEAYEELIENRDWRSLDFSQITCEKLQSADFETISIDMFFDMKNQSRG</sequence>
<keyword evidence="8" id="KW-1185">Reference proteome</keyword>
<proteinExistence type="inferred from homology"/>
<protein>
    <submittedName>
        <fullName evidence="6">Substrate-binding domain-containing protein</fullName>
    </submittedName>
</protein>
<dbReference type="AlphaFoldDB" id="A0A8J3EUD4"/>
<evidence type="ECO:0000259" key="4">
    <source>
        <dbReference type="Pfam" id="PF13407"/>
    </source>
</evidence>
<reference evidence="5" key="3">
    <citation type="submission" date="2020-09" db="EMBL/GenBank/DDBJ databases">
        <authorList>
            <person name="Sun Q."/>
            <person name="Zhou Y."/>
        </authorList>
    </citation>
    <scope>NUCLEOTIDE SEQUENCE</scope>
    <source>
        <strain evidence="5">CGMCC 1.14984</strain>
    </source>
</reference>
<reference evidence="5" key="1">
    <citation type="journal article" date="2014" name="Int. J. Syst. Evol. Microbiol.">
        <title>Complete genome sequence of Corynebacterium casei LMG S-19264T (=DSM 44701T), isolated from a smear-ripened cheese.</title>
        <authorList>
            <consortium name="US DOE Joint Genome Institute (JGI-PGF)"/>
            <person name="Walter F."/>
            <person name="Albersmeier A."/>
            <person name="Kalinowski J."/>
            <person name="Ruckert C."/>
        </authorList>
    </citation>
    <scope>NUCLEOTIDE SEQUENCE</scope>
    <source>
        <strain evidence="5">CGMCC 1.14984</strain>
    </source>
</reference>
<evidence type="ECO:0000256" key="3">
    <source>
        <dbReference type="ARBA" id="ARBA00022729"/>
    </source>
</evidence>
<dbReference type="SUPFAM" id="SSF53822">
    <property type="entry name" value="Periplasmic binding protein-like I"/>
    <property type="match status" value="1"/>
</dbReference>
<comment type="subcellular location">
    <subcellularLocation>
        <location evidence="1">Cell envelope</location>
    </subcellularLocation>
</comment>
<dbReference type="Proteomes" id="UP000621856">
    <property type="component" value="Unassembled WGS sequence"/>
</dbReference>
<evidence type="ECO:0000313" key="5">
    <source>
        <dbReference type="EMBL" id="GGH96855.1"/>
    </source>
</evidence>
<dbReference type="Gene3D" id="3.40.50.2300">
    <property type="match status" value="2"/>
</dbReference>
<dbReference type="InterPro" id="IPR028082">
    <property type="entry name" value="Peripla_BP_I"/>
</dbReference>
<dbReference type="PANTHER" id="PTHR46847">
    <property type="entry name" value="D-ALLOSE-BINDING PERIPLASMIC PROTEIN-RELATED"/>
    <property type="match status" value="1"/>
</dbReference>
<comment type="caution">
    <text evidence="5">The sequence shown here is derived from an EMBL/GenBank/DDBJ whole genome shotgun (WGS) entry which is preliminary data.</text>
</comment>
<organism evidence="5 7">
    <name type="scientific">Aquisalinus luteolus</name>
    <dbReference type="NCBI Taxonomy" id="1566827"/>
    <lineage>
        <taxon>Bacteria</taxon>
        <taxon>Pseudomonadati</taxon>
        <taxon>Pseudomonadota</taxon>
        <taxon>Alphaproteobacteria</taxon>
        <taxon>Parvularculales</taxon>
        <taxon>Parvularculaceae</taxon>
        <taxon>Aquisalinus</taxon>
    </lineage>
</organism>